<dbReference type="PANTHER" id="PTHR16484">
    <property type="entry name" value="PARTITIONING DEFECTIVE 3 RELATED"/>
    <property type="match status" value="1"/>
</dbReference>
<feature type="domain" description="PDZ" evidence="2">
    <location>
        <begin position="458"/>
        <end position="543"/>
    </location>
</feature>
<feature type="region of interest" description="Disordered" evidence="1">
    <location>
        <begin position="850"/>
        <end position="898"/>
    </location>
</feature>
<reference evidence="3" key="1">
    <citation type="submission" date="2021-01" db="UniProtKB">
        <authorList>
            <consortium name="EnsemblMetazoa"/>
        </authorList>
    </citation>
    <scope>IDENTIFICATION</scope>
</reference>
<proteinExistence type="predicted"/>
<dbReference type="PANTHER" id="PTHR16484:SF17">
    <property type="entry name" value="BAZOOKA, ISOFORM B"/>
    <property type="match status" value="1"/>
</dbReference>
<dbReference type="Proteomes" id="UP000594262">
    <property type="component" value="Unplaced"/>
</dbReference>
<dbReference type="GO" id="GO:0043296">
    <property type="term" value="C:apical junction complex"/>
    <property type="evidence" value="ECO:0007669"/>
    <property type="project" value="TreeGrafter"/>
</dbReference>
<dbReference type="InterPro" id="IPR036034">
    <property type="entry name" value="PDZ_sf"/>
</dbReference>
<feature type="compositionally biased region" description="Polar residues" evidence="1">
    <location>
        <begin position="1399"/>
        <end position="1410"/>
    </location>
</feature>
<dbReference type="OrthoDB" id="6264899at2759"/>
<feature type="compositionally biased region" description="Basic and acidic residues" evidence="1">
    <location>
        <begin position="1415"/>
        <end position="1424"/>
    </location>
</feature>
<dbReference type="Pfam" id="PF00595">
    <property type="entry name" value="PDZ"/>
    <property type="match status" value="3"/>
</dbReference>
<feature type="region of interest" description="Disordered" evidence="1">
    <location>
        <begin position="554"/>
        <end position="588"/>
    </location>
</feature>
<dbReference type="GO" id="GO:0005912">
    <property type="term" value="C:adherens junction"/>
    <property type="evidence" value="ECO:0007669"/>
    <property type="project" value="TreeGrafter"/>
</dbReference>
<dbReference type="SUPFAM" id="SSF50156">
    <property type="entry name" value="PDZ domain-like"/>
    <property type="match status" value="3"/>
</dbReference>
<dbReference type="GeneID" id="136808884"/>
<feature type="compositionally biased region" description="Low complexity" evidence="1">
    <location>
        <begin position="1296"/>
        <end position="1312"/>
    </location>
</feature>
<dbReference type="GO" id="GO:0000226">
    <property type="term" value="P:microtubule cytoskeleton organization"/>
    <property type="evidence" value="ECO:0007669"/>
    <property type="project" value="TreeGrafter"/>
</dbReference>
<dbReference type="GO" id="GO:0007155">
    <property type="term" value="P:cell adhesion"/>
    <property type="evidence" value="ECO:0007669"/>
    <property type="project" value="TreeGrafter"/>
</dbReference>
<dbReference type="GO" id="GO:0045197">
    <property type="term" value="P:establishment or maintenance of epithelial cell apical/basal polarity"/>
    <property type="evidence" value="ECO:0007669"/>
    <property type="project" value="TreeGrafter"/>
</dbReference>
<dbReference type="GO" id="GO:0030010">
    <property type="term" value="P:establishment of cell polarity"/>
    <property type="evidence" value="ECO:0007669"/>
    <property type="project" value="TreeGrafter"/>
</dbReference>
<feature type="compositionally biased region" description="Polar residues" evidence="1">
    <location>
        <begin position="1363"/>
        <end position="1372"/>
    </location>
</feature>
<feature type="compositionally biased region" description="Polar residues" evidence="1">
    <location>
        <begin position="554"/>
        <end position="587"/>
    </location>
</feature>
<dbReference type="EnsemblMetazoa" id="CLYHEMT006511.1">
    <property type="protein sequence ID" value="CLYHEMP006511.1"/>
    <property type="gene ID" value="CLYHEMG006511"/>
</dbReference>
<dbReference type="Gene3D" id="2.30.42.10">
    <property type="match status" value="3"/>
</dbReference>
<feature type="region of interest" description="Disordered" evidence="1">
    <location>
        <begin position="695"/>
        <end position="785"/>
    </location>
</feature>
<evidence type="ECO:0000313" key="4">
    <source>
        <dbReference type="Proteomes" id="UP000594262"/>
    </source>
</evidence>
<feature type="compositionally biased region" description="Basic and acidic residues" evidence="1">
    <location>
        <begin position="124"/>
        <end position="142"/>
    </location>
</feature>
<accession>A0A7M5UZ30</accession>
<dbReference type="GO" id="GO:0016324">
    <property type="term" value="C:apical plasma membrane"/>
    <property type="evidence" value="ECO:0007669"/>
    <property type="project" value="TreeGrafter"/>
</dbReference>
<feature type="region of interest" description="Disordered" evidence="1">
    <location>
        <begin position="124"/>
        <end position="157"/>
    </location>
</feature>
<feature type="region of interest" description="Disordered" evidence="1">
    <location>
        <begin position="815"/>
        <end position="834"/>
    </location>
</feature>
<feature type="compositionally biased region" description="Polar residues" evidence="1">
    <location>
        <begin position="143"/>
        <end position="157"/>
    </location>
</feature>
<dbReference type="InterPro" id="IPR052213">
    <property type="entry name" value="PAR3"/>
</dbReference>
<feature type="compositionally biased region" description="Basic and acidic residues" evidence="1">
    <location>
        <begin position="1222"/>
        <end position="1232"/>
    </location>
</feature>
<dbReference type="GO" id="GO:0008104">
    <property type="term" value="P:intracellular protein localization"/>
    <property type="evidence" value="ECO:0007669"/>
    <property type="project" value="TreeGrafter"/>
</dbReference>
<feature type="domain" description="PDZ" evidence="2">
    <location>
        <begin position="303"/>
        <end position="387"/>
    </location>
</feature>
<feature type="region of interest" description="Disordered" evidence="1">
    <location>
        <begin position="182"/>
        <end position="250"/>
    </location>
</feature>
<evidence type="ECO:0000313" key="3">
    <source>
        <dbReference type="EnsemblMetazoa" id="CLYHEMP006511.1"/>
    </source>
</evidence>
<feature type="compositionally biased region" description="Low complexity" evidence="1">
    <location>
        <begin position="1378"/>
        <end position="1391"/>
    </location>
</feature>
<dbReference type="GO" id="GO:0051660">
    <property type="term" value="P:establishment of centrosome localization"/>
    <property type="evidence" value="ECO:0007669"/>
    <property type="project" value="TreeGrafter"/>
</dbReference>
<feature type="region of interest" description="Disordered" evidence="1">
    <location>
        <begin position="1219"/>
        <end position="1445"/>
    </location>
</feature>
<dbReference type="SMART" id="SM00228">
    <property type="entry name" value="PDZ"/>
    <property type="match status" value="3"/>
</dbReference>
<evidence type="ECO:0000256" key="1">
    <source>
        <dbReference type="SAM" id="MobiDB-lite"/>
    </source>
</evidence>
<feature type="compositionally biased region" description="Polar residues" evidence="1">
    <location>
        <begin position="184"/>
        <end position="201"/>
    </location>
</feature>
<dbReference type="InterPro" id="IPR001478">
    <property type="entry name" value="PDZ"/>
</dbReference>
<protein>
    <recommendedName>
        <fullName evidence="2">PDZ domain-containing protein</fullName>
    </recommendedName>
</protein>
<organism evidence="3 4">
    <name type="scientific">Clytia hemisphaerica</name>
    <dbReference type="NCBI Taxonomy" id="252671"/>
    <lineage>
        <taxon>Eukaryota</taxon>
        <taxon>Metazoa</taxon>
        <taxon>Cnidaria</taxon>
        <taxon>Hydrozoa</taxon>
        <taxon>Hydroidolina</taxon>
        <taxon>Leptothecata</taxon>
        <taxon>Obeliida</taxon>
        <taxon>Clytiidae</taxon>
        <taxon>Clytia</taxon>
    </lineage>
</organism>
<dbReference type="PROSITE" id="PS50106">
    <property type="entry name" value="PDZ"/>
    <property type="match status" value="3"/>
</dbReference>
<dbReference type="RefSeq" id="XP_066921546.1">
    <property type="nucleotide sequence ID" value="XM_067065445.1"/>
</dbReference>
<feature type="compositionally biased region" description="Polar residues" evidence="1">
    <location>
        <begin position="1313"/>
        <end position="1328"/>
    </location>
</feature>
<evidence type="ECO:0000259" key="2">
    <source>
        <dbReference type="PROSITE" id="PS50106"/>
    </source>
</evidence>
<dbReference type="GO" id="GO:0035091">
    <property type="term" value="F:phosphatidylinositol binding"/>
    <property type="evidence" value="ECO:0007669"/>
    <property type="project" value="TreeGrafter"/>
</dbReference>
<sequence>MVFLMVKKVIRGRDFYVTIYCFHDENLQQRIETLPKSFKDWIYKTQIEAGHNGSEATKEDGLYLSFPQFRDLILLNDNLKMRETLYNDLLLKIAQNETDTTDHIRPVQFVHEWGSLIAVYDDSNKKTSPNDDVLDEKTHPSDIDNNNIRNAQTRFTTANDSDLTPYIAPTFSDNDSGVAADSYGISSNPTSTHTSFNSSSRPPRGIQRKCQQNKYASFRSSASSNSPTSSPELSRKIQKGPAFSRDLNRKSLSTNHPMLYSWIDQHDPFSNRGYFHDTTSQDVDRAAEDEDETVSQHSSENEIVQMDRRASKTVDVQPYTTTNGKEVGLVVHNVELGSYVDRVGELQTADRITEVNGADITSLSNADAMKLYKNALQDEVIKVKRARSHSFLKDKIQLQNTVTGTDVPDQVIKASKEAPRPVPKLHETLQTRESAIEAPSSATVVNEPTGDDKRYIFTIELIKESDGLGFTVTSKDVLTSKQRTFFIKNILGKGAAIKDGRLKAGDQLIAINNENIQEKSQGDVVKTLRGVKSSVTLQLSRAKDEMTQEEIDSLQNLVSPSLSNKSSTDQTDKTTPNAPKFQATVTVSPPPSEEILTLTIPMSGSGADSLGITVKGKRAGDTNHDDGIYVKSILKGGAASKDGRLLPNDHLMCINETSLINLSNNDAMNILRTSLEGAKQKGTIRIIIGRYSKSSLQASGTSSPNRPASPTSQGTPLKRSSPSVSRKNFSRPESPSLDRGRKTPERFSPRLEMRRKLSTEKKEEREEKARRRSSSGNDKEFDERYLKRGLTPGHFAIGRNKSYFRAVNTQPAVADVDIDDNSDSESRRTVSVSSTEIPIVQRTVPVFLEQENNELRSSGRSSGGRGKRPLPSYEEALIRRNSNSSSHSSTKTDSRSNSFKALPDKYFAISNKPQQPAEKTLSLESNLPEKYFMPAGDELHKQISMRKSLSLDSVNKNPLSPGDGGDLSETEIFRSNTLASQCSLDSILHGSYQFSRDGFGRLSISEKKGRGHLDAKQSQFYNKIKRFRSMEELRPSSSHENIFGDEPGVLKKSGSVDTIISRLDAEEQLQQLQTFRRNDILSASTPWGHPNPNGEVVQRRKIQRNSLLNEFHEYHGRLSPTDSNATLDDKKKKSGFIKGITTLLKKKKPKEGRGAASPEQLESPPRNQSQDERPIEVVPRNKSNKANQQQRPYSVAIDSFQNQPKEKYIGPDQLQKELVQAKIEEMKRNKSGERKKRKSDNEINRIGRSVSPNPNNKDERPAAPPAPHKSGYSTWNPHDAAKMREQSRQFFMRETQQQQQQQQPGGSSQDQPRSSTRSINLQRQSSLPPRTKKESVQEIQRVLPRAPSGPMYKSPESKPRALSKNSNGTPSQHVHFRSSSTPSTSSQTSTPIKGGSAAKHTNSSTPSYPVNSRLRKPEEHEKRYSSITDITRHGGSVKISHKAEI</sequence>
<feature type="compositionally biased region" description="Low complexity" evidence="1">
    <location>
        <begin position="879"/>
        <end position="898"/>
    </location>
</feature>
<name>A0A7M5UZ30_9CNID</name>
<feature type="compositionally biased region" description="Polar residues" evidence="1">
    <location>
        <begin position="695"/>
        <end position="733"/>
    </location>
</feature>
<dbReference type="GO" id="GO:0005938">
    <property type="term" value="C:cell cortex"/>
    <property type="evidence" value="ECO:0007669"/>
    <property type="project" value="TreeGrafter"/>
</dbReference>
<feature type="compositionally biased region" description="Basic and acidic residues" evidence="1">
    <location>
        <begin position="736"/>
        <end position="769"/>
    </location>
</feature>
<feature type="region of interest" description="Disordered" evidence="1">
    <location>
        <begin position="1140"/>
        <end position="1195"/>
    </location>
</feature>
<feature type="domain" description="PDZ" evidence="2">
    <location>
        <begin position="597"/>
        <end position="674"/>
    </location>
</feature>
<keyword evidence="4" id="KW-1185">Reference proteome</keyword>
<feature type="compositionally biased region" description="Low complexity" evidence="1">
    <location>
        <begin position="217"/>
        <end position="232"/>
    </location>
</feature>